<dbReference type="Ensembl" id="ENSLBET00000037031.1">
    <property type="protein sequence ID" value="ENSLBEP00000035528.1"/>
    <property type="gene ID" value="ENSLBEG00000026664.1"/>
</dbReference>
<accession>A0A3Q3GY08</accession>
<dbReference type="AlphaFoldDB" id="A0A3Q3GY08"/>
<name>A0A3Q3GY08_9LABR</name>
<organism evidence="1 2">
    <name type="scientific">Labrus bergylta</name>
    <name type="common">ballan wrasse</name>
    <dbReference type="NCBI Taxonomy" id="56723"/>
    <lineage>
        <taxon>Eukaryota</taxon>
        <taxon>Metazoa</taxon>
        <taxon>Chordata</taxon>
        <taxon>Craniata</taxon>
        <taxon>Vertebrata</taxon>
        <taxon>Euteleostomi</taxon>
        <taxon>Actinopterygii</taxon>
        <taxon>Neopterygii</taxon>
        <taxon>Teleostei</taxon>
        <taxon>Neoteleostei</taxon>
        <taxon>Acanthomorphata</taxon>
        <taxon>Eupercaria</taxon>
        <taxon>Labriformes</taxon>
        <taxon>Labridae</taxon>
        <taxon>Labrus</taxon>
    </lineage>
</organism>
<keyword evidence="2" id="KW-1185">Reference proteome</keyword>
<evidence type="ECO:0000313" key="2">
    <source>
        <dbReference type="Proteomes" id="UP000261660"/>
    </source>
</evidence>
<evidence type="ECO:0008006" key="3">
    <source>
        <dbReference type="Google" id="ProtNLM"/>
    </source>
</evidence>
<reference evidence="1" key="1">
    <citation type="submission" date="2025-08" db="UniProtKB">
        <authorList>
            <consortium name="Ensembl"/>
        </authorList>
    </citation>
    <scope>IDENTIFICATION</scope>
</reference>
<dbReference type="PANTHER" id="PTHR11505">
    <property type="entry name" value="L1 TRANSPOSABLE ELEMENT-RELATED"/>
    <property type="match status" value="1"/>
</dbReference>
<dbReference type="GeneTree" id="ENSGT00940000160789"/>
<dbReference type="Proteomes" id="UP000261660">
    <property type="component" value="Unplaced"/>
</dbReference>
<dbReference type="InterPro" id="IPR004244">
    <property type="entry name" value="Transposase_22"/>
</dbReference>
<sequence>MYFFTKTTPPLCDRCRGWLFSLKKVVSEVVAEGMHDLKSEMKKELSQVRIHFVEDMKVKLDKLATKINQQVSVATGKIEEVVKRLRDMERNMAGKDEWDIGVKDTLIQLLNSQKRLQEKVTDLEGRSRRNNIRIYGIPENTEGSSMSRFLESMILLELGESMGLCGEKSLEIERAHRALGPQPPASAAPRSTVVRFLQFNIKEKVLHTAWKKSIHVQEKRVFFDHDYAENVQKKRKEYNPIKRVLKEKKIRFQTPLTRMRVHFDSGAVTYNSAEEASEDLRRRGFTVGPLPTRKSKDITVDFTWREVQKPLFGG</sequence>
<dbReference type="Gene3D" id="3.30.70.1820">
    <property type="entry name" value="L1 transposable element, RRM domain"/>
    <property type="match status" value="1"/>
</dbReference>
<dbReference type="STRING" id="56723.ENSLBEP00000035528"/>
<proteinExistence type="predicted"/>
<dbReference type="InParanoid" id="A0A3Q3GY08"/>
<reference evidence="1" key="2">
    <citation type="submission" date="2025-09" db="UniProtKB">
        <authorList>
            <consortium name="Ensembl"/>
        </authorList>
    </citation>
    <scope>IDENTIFICATION</scope>
</reference>
<evidence type="ECO:0000313" key="1">
    <source>
        <dbReference type="Ensembl" id="ENSLBEP00000035528.1"/>
    </source>
</evidence>
<protein>
    <recommendedName>
        <fullName evidence="3">L1 transposable element RRM domain-containing protein</fullName>
    </recommendedName>
</protein>